<comment type="caution">
    <text evidence="1">The sequence shown here is derived from an EMBL/GenBank/DDBJ whole genome shotgun (WGS) entry which is preliminary data.</text>
</comment>
<reference evidence="1 2" key="1">
    <citation type="submission" date="2021-07" db="EMBL/GenBank/DDBJ databases">
        <title>Genome data of Colletotrichum spaethianum.</title>
        <authorList>
            <person name="Utami Y.D."/>
            <person name="Hiruma K."/>
        </authorList>
    </citation>
    <scope>NUCLEOTIDE SEQUENCE [LARGE SCALE GENOMIC DNA]</scope>
    <source>
        <strain evidence="1 2">MAFF 242679</strain>
    </source>
</reference>
<organism evidence="1 2">
    <name type="scientific">Colletotrichum liriopes</name>
    <dbReference type="NCBI Taxonomy" id="708192"/>
    <lineage>
        <taxon>Eukaryota</taxon>
        <taxon>Fungi</taxon>
        <taxon>Dikarya</taxon>
        <taxon>Ascomycota</taxon>
        <taxon>Pezizomycotina</taxon>
        <taxon>Sordariomycetes</taxon>
        <taxon>Hypocreomycetidae</taxon>
        <taxon>Glomerellales</taxon>
        <taxon>Glomerellaceae</taxon>
        <taxon>Colletotrichum</taxon>
        <taxon>Colletotrichum spaethianum species complex</taxon>
    </lineage>
</organism>
<gene>
    <name evidence="1" type="ORF">ColLi_02558</name>
</gene>
<evidence type="ECO:0000313" key="2">
    <source>
        <dbReference type="Proteomes" id="UP001055172"/>
    </source>
</evidence>
<keyword evidence="2" id="KW-1185">Reference proteome</keyword>
<dbReference type="Proteomes" id="UP001055172">
    <property type="component" value="Unassembled WGS sequence"/>
</dbReference>
<proteinExistence type="predicted"/>
<name>A0AA37LNY4_9PEZI</name>
<dbReference type="AlphaFoldDB" id="A0AA37LNY4"/>
<evidence type="ECO:0000313" key="1">
    <source>
        <dbReference type="EMBL" id="GJC79720.1"/>
    </source>
</evidence>
<dbReference type="EMBL" id="BPPX01000004">
    <property type="protein sequence ID" value="GJC79720.1"/>
    <property type="molecule type" value="Genomic_DNA"/>
</dbReference>
<protein>
    <submittedName>
        <fullName evidence="1">Uncharacterized protein</fullName>
    </submittedName>
</protein>
<accession>A0AA37LNY4</accession>
<sequence length="65" mass="7113">MTLSLFFRNLPEIGPTRDGLTGGVFKVSSVKLLISVSQMGFCLLNSYPDCVGATFGDSYYIMPQE</sequence>